<sequence>MLLLSFKPHAITTAADRPAAVAQNGGGSGGTALSGDRSAPASGGDDEGEHDDDDDDEGALPPATRPSTAPSRQGGTGGTGGSGTSGGRTVTGDVADTRWGPVQVALVLSGRKITAVQVLQSPHGNRRDLVINERALPILEQEALSAQSAQIDTVSGATYTSDGYVQSLQSALDRAGL</sequence>
<dbReference type="InterPro" id="IPR007329">
    <property type="entry name" value="FMN-bd"/>
</dbReference>
<evidence type="ECO:0000313" key="3">
    <source>
        <dbReference type="EMBL" id="GGK68958.1"/>
    </source>
</evidence>
<dbReference type="GO" id="GO:0016020">
    <property type="term" value="C:membrane"/>
    <property type="evidence" value="ECO:0007669"/>
    <property type="project" value="InterPro"/>
</dbReference>
<dbReference type="SMART" id="SM00900">
    <property type="entry name" value="FMN_bind"/>
    <property type="match status" value="1"/>
</dbReference>
<protein>
    <recommendedName>
        <fullName evidence="2">FMN-binding domain-containing protein</fullName>
    </recommendedName>
</protein>
<dbReference type="Proteomes" id="UP000645217">
    <property type="component" value="Unassembled WGS sequence"/>
</dbReference>
<evidence type="ECO:0000256" key="1">
    <source>
        <dbReference type="SAM" id="MobiDB-lite"/>
    </source>
</evidence>
<dbReference type="Gene3D" id="3.90.1010.20">
    <property type="match status" value="1"/>
</dbReference>
<dbReference type="GO" id="GO:0010181">
    <property type="term" value="F:FMN binding"/>
    <property type="evidence" value="ECO:0007669"/>
    <property type="project" value="InterPro"/>
</dbReference>
<proteinExistence type="predicted"/>
<keyword evidence="4" id="KW-1185">Reference proteome</keyword>
<organism evidence="3 4">
    <name type="scientific">Sphaerisporangium melleum</name>
    <dbReference type="NCBI Taxonomy" id="321316"/>
    <lineage>
        <taxon>Bacteria</taxon>
        <taxon>Bacillati</taxon>
        <taxon>Actinomycetota</taxon>
        <taxon>Actinomycetes</taxon>
        <taxon>Streptosporangiales</taxon>
        <taxon>Streptosporangiaceae</taxon>
        <taxon>Sphaerisporangium</taxon>
    </lineage>
</organism>
<feature type="compositionally biased region" description="Gly residues" evidence="1">
    <location>
        <begin position="74"/>
        <end position="86"/>
    </location>
</feature>
<gene>
    <name evidence="3" type="ORF">GCM10007964_09920</name>
</gene>
<reference evidence="3" key="1">
    <citation type="journal article" date="2014" name="Int. J. Syst. Evol. Microbiol.">
        <title>Complete genome sequence of Corynebacterium casei LMG S-19264T (=DSM 44701T), isolated from a smear-ripened cheese.</title>
        <authorList>
            <consortium name="US DOE Joint Genome Institute (JGI-PGF)"/>
            <person name="Walter F."/>
            <person name="Albersmeier A."/>
            <person name="Kalinowski J."/>
            <person name="Ruckert C."/>
        </authorList>
    </citation>
    <scope>NUCLEOTIDE SEQUENCE</scope>
    <source>
        <strain evidence="3">JCM 13064</strain>
    </source>
</reference>
<feature type="compositionally biased region" description="Acidic residues" evidence="1">
    <location>
        <begin position="44"/>
        <end position="58"/>
    </location>
</feature>
<feature type="domain" description="FMN-binding" evidence="2">
    <location>
        <begin position="97"/>
        <end position="175"/>
    </location>
</feature>
<comment type="caution">
    <text evidence="3">The sequence shown here is derived from an EMBL/GenBank/DDBJ whole genome shotgun (WGS) entry which is preliminary data.</text>
</comment>
<dbReference type="AlphaFoldDB" id="A0A917QUR0"/>
<dbReference type="EMBL" id="BMNT01000004">
    <property type="protein sequence ID" value="GGK68958.1"/>
    <property type="molecule type" value="Genomic_DNA"/>
</dbReference>
<reference evidence="3" key="2">
    <citation type="submission" date="2020-09" db="EMBL/GenBank/DDBJ databases">
        <authorList>
            <person name="Sun Q."/>
            <person name="Ohkuma M."/>
        </authorList>
    </citation>
    <scope>NUCLEOTIDE SEQUENCE</scope>
    <source>
        <strain evidence="3">JCM 13064</strain>
    </source>
</reference>
<evidence type="ECO:0000259" key="2">
    <source>
        <dbReference type="SMART" id="SM00900"/>
    </source>
</evidence>
<accession>A0A917QUR0</accession>
<evidence type="ECO:0000313" key="4">
    <source>
        <dbReference type="Proteomes" id="UP000645217"/>
    </source>
</evidence>
<dbReference type="Pfam" id="PF04205">
    <property type="entry name" value="FMN_bind"/>
    <property type="match status" value="1"/>
</dbReference>
<name>A0A917QUR0_9ACTN</name>
<feature type="region of interest" description="Disordered" evidence="1">
    <location>
        <begin position="13"/>
        <end position="96"/>
    </location>
</feature>